<dbReference type="InterPro" id="IPR001878">
    <property type="entry name" value="Znf_CCHC"/>
</dbReference>
<feature type="domain" description="CCHC-type" evidence="2">
    <location>
        <begin position="91"/>
        <end position="106"/>
    </location>
</feature>
<evidence type="ECO:0000259" key="2">
    <source>
        <dbReference type="PROSITE" id="PS50158"/>
    </source>
</evidence>
<accession>A0AA47MF92</accession>
<evidence type="ECO:0000256" key="1">
    <source>
        <dbReference type="PROSITE-ProRule" id="PRU00047"/>
    </source>
</evidence>
<protein>
    <recommendedName>
        <fullName evidence="2">CCHC-type domain-containing protein</fullName>
    </recommendedName>
</protein>
<dbReference type="GO" id="GO:0003676">
    <property type="term" value="F:nucleic acid binding"/>
    <property type="evidence" value="ECO:0007669"/>
    <property type="project" value="InterPro"/>
</dbReference>
<keyword evidence="1" id="KW-0862">Zinc</keyword>
<dbReference type="GO" id="GO:0008270">
    <property type="term" value="F:zinc ion binding"/>
    <property type="evidence" value="ECO:0007669"/>
    <property type="project" value="UniProtKB-KW"/>
</dbReference>
<organism evidence="3 4">
    <name type="scientific">Merluccius polli</name>
    <name type="common">Benguela hake</name>
    <name type="synonym">Merluccius cadenati</name>
    <dbReference type="NCBI Taxonomy" id="89951"/>
    <lineage>
        <taxon>Eukaryota</taxon>
        <taxon>Metazoa</taxon>
        <taxon>Chordata</taxon>
        <taxon>Craniata</taxon>
        <taxon>Vertebrata</taxon>
        <taxon>Euteleostomi</taxon>
        <taxon>Actinopterygii</taxon>
        <taxon>Neopterygii</taxon>
        <taxon>Teleostei</taxon>
        <taxon>Neoteleostei</taxon>
        <taxon>Acanthomorphata</taxon>
        <taxon>Zeiogadaria</taxon>
        <taxon>Gadariae</taxon>
        <taxon>Gadiformes</taxon>
        <taxon>Gadoidei</taxon>
        <taxon>Merlucciidae</taxon>
        <taxon>Merluccius</taxon>
    </lineage>
</organism>
<proteinExistence type="predicted"/>
<name>A0AA47MF92_MERPO</name>
<keyword evidence="4" id="KW-1185">Reference proteome</keyword>
<evidence type="ECO:0000313" key="4">
    <source>
        <dbReference type="Proteomes" id="UP001174136"/>
    </source>
</evidence>
<comment type="caution">
    <text evidence="3">The sequence shown here is derived from an EMBL/GenBank/DDBJ whole genome shotgun (WGS) entry which is preliminary data.</text>
</comment>
<dbReference type="PANTHER" id="PTHR47331:SF5">
    <property type="entry name" value="RIBONUCLEASE H"/>
    <property type="match status" value="1"/>
</dbReference>
<dbReference type="AlphaFoldDB" id="A0AA47MF92"/>
<dbReference type="Proteomes" id="UP001174136">
    <property type="component" value="Unassembled WGS sequence"/>
</dbReference>
<dbReference type="PANTHER" id="PTHR47331">
    <property type="entry name" value="PHD-TYPE DOMAIN-CONTAINING PROTEIN"/>
    <property type="match status" value="1"/>
</dbReference>
<sequence length="418" mass="46502">MAKEARIACNPIASPLLLSTKTMEEGIPQRAKALNTVTQAKDPCTETVEPSKAWPPCLCCQDEAHGIVKCPTFAAKSIDDKRAFVYEHHLCFGCLRKGHITKECKRRHTCSTCGRRHPTCLHIEGGIKPNETTPRYPGVVREHINEETHKVNSHALTRHASATSSIVPVLVSSTAAPEKEILTYALLDTQSDSTFILEDLAAELSVTRLSVQLKLSTMTAANTVIASNTVSGLQVRGLHSEMHIKVKQAYTRDFIPVDKLHVPTKSTALQWPHLNHLKGKMPPLQDCEVGLLIGYDCPSALAPLEVITGGENEPFAQRTALGWSIIGSANPYLDRQGNQSFVHQISVKEIPVPSAPDVLKILESDFNEKIYDNKYVSQDDVQFIQFLSDNIKQKENRAIIRKVDEINAWEIYFRHRSC</sequence>
<gene>
    <name evidence="3" type="ORF">N1851_024470</name>
</gene>
<dbReference type="EMBL" id="JAOPHQ010004556">
    <property type="protein sequence ID" value="KAK0138994.1"/>
    <property type="molecule type" value="Genomic_DNA"/>
</dbReference>
<keyword evidence="1" id="KW-0479">Metal-binding</keyword>
<evidence type="ECO:0000313" key="3">
    <source>
        <dbReference type="EMBL" id="KAK0138994.1"/>
    </source>
</evidence>
<keyword evidence="1" id="KW-0863">Zinc-finger</keyword>
<dbReference type="PROSITE" id="PS50158">
    <property type="entry name" value="ZF_CCHC"/>
    <property type="match status" value="1"/>
</dbReference>
<reference evidence="3" key="1">
    <citation type="journal article" date="2023" name="Front. Mar. Sci.">
        <title>A new Merluccius polli reference genome to investigate the effects of global change in West African waters.</title>
        <authorList>
            <person name="Mateo J.L."/>
            <person name="Blanco-Fernandez C."/>
            <person name="Garcia-Vazquez E."/>
            <person name="Machado-Schiaffino G."/>
        </authorList>
    </citation>
    <scope>NUCLEOTIDE SEQUENCE</scope>
    <source>
        <strain evidence="3">C29</strain>
        <tissue evidence="3">Fin</tissue>
    </source>
</reference>